<keyword evidence="3" id="KW-1185">Reference proteome</keyword>
<accession>A0ABS3VQM7</accession>
<dbReference type="Pfam" id="PF04738">
    <property type="entry name" value="Lant_dehydr_N"/>
    <property type="match status" value="1"/>
</dbReference>
<proteinExistence type="predicted"/>
<organism evidence="2 3">
    <name type="scientific">Micromonospora echinofusca</name>
    <dbReference type="NCBI Taxonomy" id="47858"/>
    <lineage>
        <taxon>Bacteria</taxon>
        <taxon>Bacillati</taxon>
        <taxon>Actinomycetota</taxon>
        <taxon>Actinomycetes</taxon>
        <taxon>Micromonosporales</taxon>
        <taxon>Micromonosporaceae</taxon>
        <taxon>Micromonospora</taxon>
    </lineage>
</organism>
<dbReference type="Proteomes" id="UP000823521">
    <property type="component" value="Unassembled WGS sequence"/>
</dbReference>
<dbReference type="EMBL" id="WVUH01000084">
    <property type="protein sequence ID" value="MBO4206788.1"/>
    <property type="molecule type" value="Genomic_DNA"/>
</dbReference>
<dbReference type="RefSeq" id="WP_208813690.1">
    <property type="nucleotide sequence ID" value="NZ_WVUH01000084.1"/>
</dbReference>
<name>A0ABS3VQM7_MICEH</name>
<evidence type="ECO:0000259" key="1">
    <source>
        <dbReference type="Pfam" id="PF04738"/>
    </source>
</evidence>
<protein>
    <submittedName>
        <fullName evidence="2">Lantibiotic dehydratase</fullName>
    </submittedName>
</protein>
<evidence type="ECO:0000313" key="3">
    <source>
        <dbReference type="Proteomes" id="UP000823521"/>
    </source>
</evidence>
<feature type="domain" description="Lantibiotic dehydratase N-terminal" evidence="1">
    <location>
        <begin position="80"/>
        <end position="513"/>
    </location>
</feature>
<comment type="caution">
    <text evidence="2">The sequence shown here is derived from an EMBL/GenBank/DDBJ whole genome shotgun (WGS) entry which is preliminary data.</text>
</comment>
<evidence type="ECO:0000313" key="2">
    <source>
        <dbReference type="EMBL" id="MBO4206788.1"/>
    </source>
</evidence>
<gene>
    <name evidence="2" type="ORF">GSF22_12350</name>
</gene>
<reference evidence="2 3" key="1">
    <citation type="submission" date="2019-12" db="EMBL/GenBank/DDBJ databases">
        <title>Whole genome sequencing of endophytic Actinobacterium Micromonospora sp. MPMI6T.</title>
        <authorList>
            <person name="Evv R."/>
            <person name="Podile A.R."/>
        </authorList>
    </citation>
    <scope>NUCLEOTIDE SEQUENCE [LARGE SCALE GENOMIC DNA]</scope>
    <source>
        <strain evidence="2 3">MPMI6</strain>
    </source>
</reference>
<dbReference type="InterPro" id="IPR006827">
    <property type="entry name" value="Lant_deHydtase_N"/>
</dbReference>
<sequence length="777" mass="84262">MNHRFPLGDTGWSVWRDAGLRTAGFPVAGLDLFAAPDAAVAADALLAAGPRGDRELTDAFDKALEAALADGTRAANAVAADPLLREAVTWQNRSALVALDGLLATAGSPSRGWRRRDREKSLVQYWQRYCGKSETIGYFGPVCWATVAESSTRTEVRPGPGLVRLRRVFFEAWALMAYAEALGADLAVRRWWAPVRPPHLTVAGRRLHRPLRAPVELTPVDAWLLARCDGRTSAADLVGQLRAEPEFGVRSDADGFLLLDRLVERELLTWDAALPNNPDAEAVLRERVAAIGDPTDRAKVQESLDRLCARRDAVAAAAGDPDALRVALDALDAEFTAVTGAEASRRGGQMYAGRTLVYEETTRDVDLVVGSAVLDALAAPLAVVLRAARWLTAEFGAVCERVLTDLYDELAADGPLPLADIWSLAQGLLFEASGPTSTVAAEFTARWSKLFGLDTLDPGQAELRLDSADLADRAAALFDAAHPGWPSARMHSPDIQICATDVEAINRGEFLLVLGELHPAYIPFDCAVFSRFHPDPARLRADLDADLGPARIRVLYPEGFPRQTTRTGHGLTGPADRQLGIDTARGAELDRLVPATAVRVEKVDGKLVAVLPDGARWPLVEVFANLLGALLLDSFKLMAPAAHTPRITIDRLVVSRRSWRTTVGETGLTEVTGDRDRYLAVRRWRDRLGLPERMFVKVGTETKPCYVDLTGPLYAQALCTMLRNAARHGGDVGVVVTELLPDTTEAWLPDAAGRGYVSELRLQITDEATYPTSGDLS</sequence>